<dbReference type="Proteomes" id="UP000092177">
    <property type="component" value="Chromosome 1"/>
</dbReference>
<evidence type="ECO:0000313" key="3">
    <source>
        <dbReference type="Proteomes" id="UP000092177"/>
    </source>
</evidence>
<proteinExistence type="predicted"/>
<name>A0A1B7YS52_COLHI</name>
<evidence type="ECO:0000256" key="1">
    <source>
        <dbReference type="SAM" id="MobiDB-lite"/>
    </source>
</evidence>
<dbReference type="GeneID" id="28859147"/>
<reference evidence="3" key="1">
    <citation type="journal article" date="2017" name="BMC Genomics">
        <title>Gapless genome assembly of Colletotrichum higginsianum reveals chromosome structure and association of transposable elements with secondary metabolite gene clusters.</title>
        <authorList>
            <person name="Dallery J.-F."/>
            <person name="Lapalu N."/>
            <person name="Zampounis A."/>
            <person name="Pigne S."/>
            <person name="Luyten I."/>
            <person name="Amselem J."/>
            <person name="Wittenberg A.H.J."/>
            <person name="Zhou S."/>
            <person name="de Queiroz M.V."/>
            <person name="Robin G.P."/>
            <person name="Auger A."/>
            <person name="Hainaut M."/>
            <person name="Henrissat B."/>
            <person name="Kim K.-T."/>
            <person name="Lee Y.-H."/>
            <person name="Lespinet O."/>
            <person name="Schwartz D.C."/>
            <person name="Thon M.R."/>
            <person name="O'Connell R.J."/>
        </authorList>
    </citation>
    <scope>NUCLEOTIDE SEQUENCE [LARGE SCALE GENOMIC DNA]</scope>
    <source>
        <strain evidence="3">IMI 349063</strain>
    </source>
</reference>
<feature type="region of interest" description="Disordered" evidence="1">
    <location>
        <begin position="1"/>
        <end position="112"/>
    </location>
</feature>
<dbReference type="KEGG" id="chig:CH63R_00065"/>
<feature type="compositionally biased region" description="Basic and acidic residues" evidence="1">
    <location>
        <begin position="10"/>
        <end position="37"/>
    </location>
</feature>
<protein>
    <submittedName>
        <fullName evidence="2">Uncharacterized protein</fullName>
    </submittedName>
</protein>
<dbReference type="EMBL" id="LTAN01000001">
    <property type="protein sequence ID" value="OBR14885.1"/>
    <property type="molecule type" value="Genomic_DNA"/>
</dbReference>
<dbReference type="RefSeq" id="XP_018163402.1">
    <property type="nucleotide sequence ID" value="XM_018295040.1"/>
</dbReference>
<gene>
    <name evidence="2" type="ORF">CH63R_00065</name>
</gene>
<dbReference type="VEuPathDB" id="FungiDB:CH63R_00065"/>
<keyword evidence="3" id="KW-1185">Reference proteome</keyword>
<dbReference type="AlphaFoldDB" id="A0A1B7YS52"/>
<comment type="caution">
    <text evidence="2">The sequence shown here is derived from an EMBL/GenBank/DDBJ whole genome shotgun (WGS) entry which is preliminary data.</text>
</comment>
<sequence length="158" mass="17561">MTGTAPRPKGRPEGRPEIRETVSKFDREWLQSPHEGKPPCYVYEGGTSKPRDTRKRECRVGLEARYPAAQQDESEALKPSWANPGPHEKSPRWLRPYRQKAEPEAEGRCPNPQLGWRPVQMALACCHAPASGLSTSHQGKILDRLGPSNGKIGRGGET</sequence>
<feature type="region of interest" description="Disordered" evidence="1">
    <location>
        <begin position="132"/>
        <end position="158"/>
    </location>
</feature>
<feature type="compositionally biased region" description="Basic and acidic residues" evidence="1">
    <location>
        <begin position="49"/>
        <end position="62"/>
    </location>
</feature>
<organism evidence="2 3">
    <name type="scientific">Colletotrichum higginsianum (strain IMI 349063)</name>
    <name type="common">Crucifer anthracnose fungus</name>
    <dbReference type="NCBI Taxonomy" id="759273"/>
    <lineage>
        <taxon>Eukaryota</taxon>
        <taxon>Fungi</taxon>
        <taxon>Dikarya</taxon>
        <taxon>Ascomycota</taxon>
        <taxon>Pezizomycotina</taxon>
        <taxon>Sordariomycetes</taxon>
        <taxon>Hypocreomycetidae</taxon>
        <taxon>Glomerellales</taxon>
        <taxon>Glomerellaceae</taxon>
        <taxon>Colletotrichum</taxon>
        <taxon>Colletotrichum destructivum species complex</taxon>
    </lineage>
</organism>
<evidence type="ECO:0000313" key="2">
    <source>
        <dbReference type="EMBL" id="OBR14885.1"/>
    </source>
</evidence>
<accession>A0A1B7YS52</accession>